<dbReference type="PROSITE" id="PS51831">
    <property type="entry name" value="HD"/>
    <property type="match status" value="1"/>
</dbReference>
<dbReference type="Proteomes" id="UP000001572">
    <property type="component" value="Chromosome"/>
</dbReference>
<dbReference type="Pfam" id="PF13286">
    <property type="entry name" value="HD_assoc"/>
    <property type="match status" value="1"/>
</dbReference>
<dbReference type="InterPro" id="IPR026875">
    <property type="entry name" value="PHydrolase_assoc_dom"/>
</dbReference>
<dbReference type="InterPro" id="IPR051094">
    <property type="entry name" value="Diverse_Catalytic_Enzymes"/>
</dbReference>
<dbReference type="GO" id="GO:0016787">
    <property type="term" value="F:hydrolase activity"/>
    <property type="evidence" value="ECO:0007669"/>
    <property type="project" value="UniProtKB-KW"/>
</dbReference>
<name>A6TSH2_ALKMQ</name>
<dbReference type="KEGG" id="amt:Amet_2996"/>
<dbReference type="Pfam" id="PF01966">
    <property type="entry name" value="HD"/>
    <property type="match status" value="1"/>
</dbReference>
<protein>
    <submittedName>
        <fullName evidence="3">Putative deoxyguanosinetriphosphate triphosphohydrolase</fullName>
    </submittedName>
</protein>
<evidence type="ECO:0000313" key="3">
    <source>
        <dbReference type="EMBL" id="ABR49140.1"/>
    </source>
</evidence>
<dbReference type="eggNOG" id="COG0232">
    <property type="taxonomic scope" value="Bacteria"/>
</dbReference>
<proteinExistence type="predicted"/>
<dbReference type="AlphaFoldDB" id="A6TSH2"/>
<gene>
    <name evidence="3" type="ordered locus">Amet_2996</name>
</gene>
<keyword evidence="1 3" id="KW-0378">Hydrolase</keyword>
<dbReference type="PANTHER" id="PTHR35795:SF1">
    <property type="entry name" value="BIS(5'-NUCLEOSYL)-TETRAPHOSPHATASE, SYMMETRICAL"/>
    <property type="match status" value="1"/>
</dbReference>
<dbReference type="NCBIfam" id="NF002327">
    <property type="entry name" value="PRK01286.1-2"/>
    <property type="match status" value="1"/>
</dbReference>
<keyword evidence="4" id="KW-1185">Reference proteome</keyword>
<dbReference type="STRING" id="293826.Amet_2996"/>
<dbReference type="SUPFAM" id="SSF109604">
    <property type="entry name" value="HD-domain/PDEase-like"/>
    <property type="match status" value="1"/>
</dbReference>
<accession>A6TSH2</accession>
<reference evidence="4" key="1">
    <citation type="journal article" date="2016" name="Genome Announc.">
        <title>Complete genome sequence of Alkaliphilus metalliredigens strain QYMF, an alkaliphilic and metal-reducing bacterium isolated from borax-contaminated leachate ponds.</title>
        <authorList>
            <person name="Hwang C."/>
            <person name="Copeland A."/>
            <person name="Lucas S."/>
            <person name="Lapidus A."/>
            <person name="Barry K."/>
            <person name="Detter J.C."/>
            <person name="Glavina Del Rio T."/>
            <person name="Hammon N."/>
            <person name="Israni S."/>
            <person name="Dalin E."/>
            <person name="Tice H."/>
            <person name="Pitluck S."/>
            <person name="Chertkov O."/>
            <person name="Brettin T."/>
            <person name="Bruce D."/>
            <person name="Han C."/>
            <person name="Schmutz J."/>
            <person name="Larimer F."/>
            <person name="Land M.L."/>
            <person name="Hauser L."/>
            <person name="Kyrpides N."/>
            <person name="Mikhailova N."/>
            <person name="Ye Q."/>
            <person name="Zhou J."/>
            <person name="Richardson P."/>
            <person name="Fields M.W."/>
        </authorList>
    </citation>
    <scope>NUCLEOTIDE SEQUENCE [LARGE SCALE GENOMIC DNA]</scope>
    <source>
        <strain evidence="4">QYMF</strain>
    </source>
</reference>
<dbReference type="InterPro" id="IPR003607">
    <property type="entry name" value="HD/PDEase_dom"/>
</dbReference>
<dbReference type="HOGENOM" id="CLU_028163_1_1_9"/>
<feature type="domain" description="HD" evidence="2">
    <location>
        <begin position="75"/>
        <end position="185"/>
    </location>
</feature>
<evidence type="ECO:0000259" key="2">
    <source>
        <dbReference type="PROSITE" id="PS51831"/>
    </source>
</evidence>
<sequence>MRSPKEVTEALEVSYLAPVAQKSKESKGRRIPETECDIRTIYQRDRDRIIHSKSFRKLKGKTQVFIVKNDLMRTRLTHTLEVSQIARTIGRALRINEDLIEAIAMGHDLGHTCFGHCGEEVLHQLTGHFKHNEQSLRVVDQLERNGKGLNLTLEVRDGILNHTGPNAPITLEGKLVKIVDRLTYLCHDIQDSIDAGILSIDELPKDTCRILGTRHSDRINTFVVDMINETQKKLQEGGEVRVYQSDLVKQAMIELRTFMFERIYRGEISLIEKKKAKLIVELLYQHFSENPEKLPEEYRNLIKKEGLMRAVADYIAGCTDFYAIQLFEKIFLPKSR</sequence>
<evidence type="ECO:0000256" key="1">
    <source>
        <dbReference type="ARBA" id="ARBA00022801"/>
    </source>
</evidence>
<dbReference type="CDD" id="cd00077">
    <property type="entry name" value="HDc"/>
    <property type="match status" value="1"/>
</dbReference>
<evidence type="ECO:0000313" key="4">
    <source>
        <dbReference type="Proteomes" id="UP000001572"/>
    </source>
</evidence>
<dbReference type="Gene3D" id="1.10.3210.10">
    <property type="entry name" value="Hypothetical protein af1432"/>
    <property type="match status" value="1"/>
</dbReference>
<dbReference type="RefSeq" id="WP_012064108.1">
    <property type="nucleotide sequence ID" value="NC_009633.1"/>
</dbReference>
<dbReference type="OrthoDB" id="9803619at2"/>
<organism evidence="3 4">
    <name type="scientific">Alkaliphilus metalliredigens (strain QYMF)</name>
    <dbReference type="NCBI Taxonomy" id="293826"/>
    <lineage>
        <taxon>Bacteria</taxon>
        <taxon>Bacillati</taxon>
        <taxon>Bacillota</taxon>
        <taxon>Clostridia</taxon>
        <taxon>Peptostreptococcales</taxon>
        <taxon>Natronincolaceae</taxon>
        <taxon>Alkaliphilus</taxon>
    </lineage>
</organism>
<dbReference type="EMBL" id="CP000724">
    <property type="protein sequence ID" value="ABR49140.1"/>
    <property type="molecule type" value="Genomic_DNA"/>
</dbReference>
<dbReference type="InterPro" id="IPR006674">
    <property type="entry name" value="HD_domain"/>
</dbReference>
<dbReference type="SMART" id="SM00471">
    <property type="entry name" value="HDc"/>
    <property type="match status" value="1"/>
</dbReference>
<dbReference type="PANTHER" id="PTHR35795">
    <property type="entry name" value="SLR1885 PROTEIN"/>
    <property type="match status" value="1"/>
</dbReference>